<evidence type="ECO:0000256" key="5">
    <source>
        <dbReference type="ARBA" id="ARBA00022823"/>
    </source>
</evidence>
<evidence type="ECO:0000256" key="4">
    <source>
        <dbReference type="ARBA" id="ARBA00022630"/>
    </source>
</evidence>
<evidence type="ECO:0000256" key="10">
    <source>
        <dbReference type="ARBA" id="ARBA00023284"/>
    </source>
</evidence>
<dbReference type="SUPFAM" id="SSF55424">
    <property type="entry name" value="FAD/NAD-linked reductases, dimerisation (C-terminal) domain"/>
    <property type="match status" value="1"/>
</dbReference>
<dbReference type="Pfam" id="PF02852">
    <property type="entry name" value="Pyr_redox_dim"/>
    <property type="match status" value="1"/>
</dbReference>
<evidence type="ECO:0000256" key="9">
    <source>
        <dbReference type="ARBA" id="ARBA00023157"/>
    </source>
</evidence>
<feature type="domain" description="Lipoyl-binding" evidence="13">
    <location>
        <begin position="112"/>
        <end position="186"/>
    </location>
</feature>
<dbReference type="EMBL" id="VMNH01000004">
    <property type="protein sequence ID" value="TVO77802.1"/>
    <property type="molecule type" value="Genomic_DNA"/>
</dbReference>
<dbReference type="GO" id="GO:0004148">
    <property type="term" value="F:dihydrolipoyl dehydrogenase (NADH) activity"/>
    <property type="evidence" value="ECO:0007669"/>
    <property type="project" value="UniProtKB-EC"/>
</dbReference>
<name>A0A557SKG0_9GAMM</name>
<evidence type="ECO:0000256" key="1">
    <source>
        <dbReference type="ARBA" id="ARBA00001938"/>
    </source>
</evidence>
<accession>A0A557SKG0</accession>
<keyword evidence="6 12" id="KW-0274">FAD</keyword>
<keyword evidence="5" id="KW-0450">Lipoyl</keyword>
<dbReference type="CDD" id="cd06849">
    <property type="entry name" value="lipoyl_domain"/>
    <property type="match status" value="2"/>
</dbReference>
<keyword evidence="10 12" id="KW-0676">Redox-active center</keyword>
<evidence type="ECO:0000256" key="6">
    <source>
        <dbReference type="ARBA" id="ARBA00022827"/>
    </source>
</evidence>
<dbReference type="SUPFAM" id="SSF51230">
    <property type="entry name" value="Single hybrid motif"/>
    <property type="match status" value="2"/>
</dbReference>
<comment type="cofactor">
    <cofactor evidence="1">
        <name>(R)-lipoate</name>
        <dbReference type="ChEBI" id="CHEBI:83088"/>
    </cofactor>
</comment>
<dbReference type="InterPro" id="IPR023753">
    <property type="entry name" value="FAD/NAD-binding_dom"/>
</dbReference>
<dbReference type="PRINTS" id="PR00368">
    <property type="entry name" value="FADPNR"/>
</dbReference>
<dbReference type="InterPro" id="IPR006258">
    <property type="entry name" value="Lipoamide_DH"/>
</dbReference>
<reference evidence="14 15" key="1">
    <citation type="submission" date="2019-07" db="EMBL/GenBank/DDBJ databases">
        <title>The pathways for chlorine oxyanion respiration interact through the shared metabolite chlorate.</title>
        <authorList>
            <person name="Barnum T.P."/>
            <person name="Cheng Y."/>
            <person name="Hill K.A."/>
            <person name="Lucas L.N."/>
            <person name="Carlson H.K."/>
            <person name="Coates J.D."/>
        </authorList>
    </citation>
    <scope>NUCLEOTIDE SEQUENCE [LARGE SCALE GENOMIC DNA]</scope>
    <source>
        <strain evidence="14 15">BK-1</strain>
    </source>
</reference>
<dbReference type="InterPro" id="IPR036188">
    <property type="entry name" value="FAD/NAD-bd_sf"/>
</dbReference>
<dbReference type="InterPro" id="IPR012999">
    <property type="entry name" value="Pyr_OxRdtase_I_AS"/>
</dbReference>
<dbReference type="Proteomes" id="UP000316649">
    <property type="component" value="Unassembled WGS sequence"/>
</dbReference>
<dbReference type="Pfam" id="PF07992">
    <property type="entry name" value="Pyr_redox_2"/>
    <property type="match status" value="1"/>
</dbReference>
<dbReference type="InterPro" id="IPR011053">
    <property type="entry name" value="Single_hybrid_motif"/>
</dbReference>
<evidence type="ECO:0000313" key="15">
    <source>
        <dbReference type="Proteomes" id="UP000316649"/>
    </source>
</evidence>
<evidence type="ECO:0000256" key="2">
    <source>
        <dbReference type="ARBA" id="ARBA00007532"/>
    </source>
</evidence>
<comment type="miscellaneous">
    <text evidence="12">The active site is a redox-active disulfide bond.</text>
</comment>
<feature type="domain" description="Lipoyl-binding" evidence="13">
    <location>
        <begin position="4"/>
        <end position="78"/>
    </location>
</feature>
<evidence type="ECO:0000259" key="13">
    <source>
        <dbReference type="PROSITE" id="PS50968"/>
    </source>
</evidence>
<dbReference type="RefSeq" id="WP_144357526.1">
    <property type="nucleotide sequence ID" value="NZ_VMNH01000004.1"/>
</dbReference>
<dbReference type="AlphaFoldDB" id="A0A557SKG0"/>
<comment type="caution">
    <text evidence="14">The sequence shown here is derived from an EMBL/GenBank/DDBJ whole genome shotgun (WGS) entry which is preliminary data.</text>
</comment>
<dbReference type="Gene3D" id="3.30.390.30">
    <property type="match status" value="1"/>
</dbReference>
<comment type="cofactor">
    <cofactor evidence="12">
        <name>FAD</name>
        <dbReference type="ChEBI" id="CHEBI:57692"/>
    </cofactor>
    <text evidence="12">Binds 1 FAD per subunit.</text>
</comment>
<dbReference type="PANTHER" id="PTHR22912:SF160">
    <property type="entry name" value="DIHYDROLIPOYL DEHYDROGENASE"/>
    <property type="match status" value="1"/>
</dbReference>
<keyword evidence="7 12" id="KW-0560">Oxidoreductase</keyword>
<dbReference type="InterPro" id="IPR004099">
    <property type="entry name" value="Pyr_nucl-diS_OxRdtase_dimer"/>
</dbReference>
<evidence type="ECO:0000256" key="7">
    <source>
        <dbReference type="ARBA" id="ARBA00023002"/>
    </source>
</evidence>
<comment type="similarity">
    <text evidence="2 12">Belongs to the class-I pyridine nucleotide-disulfide oxidoreductase family.</text>
</comment>
<dbReference type="PRINTS" id="PR00411">
    <property type="entry name" value="PNDRDTASEI"/>
</dbReference>
<dbReference type="InterPro" id="IPR003016">
    <property type="entry name" value="2-oxoA_DH_lipoyl-BS"/>
</dbReference>
<dbReference type="GO" id="GO:0006103">
    <property type="term" value="P:2-oxoglutarate metabolic process"/>
    <property type="evidence" value="ECO:0007669"/>
    <property type="project" value="TreeGrafter"/>
</dbReference>
<gene>
    <name evidence="14" type="primary">lpdA</name>
    <name evidence="14" type="ORF">FHP88_03100</name>
</gene>
<dbReference type="OrthoDB" id="9800167at2"/>
<dbReference type="SUPFAM" id="SSF51905">
    <property type="entry name" value="FAD/NAD(P)-binding domain"/>
    <property type="match status" value="1"/>
</dbReference>
<dbReference type="PROSITE" id="PS00076">
    <property type="entry name" value="PYRIDINE_REDOX_1"/>
    <property type="match status" value="1"/>
</dbReference>
<dbReference type="NCBIfam" id="TIGR01350">
    <property type="entry name" value="lipoamide_DH"/>
    <property type="match status" value="1"/>
</dbReference>
<dbReference type="FunFam" id="3.30.390.30:FF:000001">
    <property type="entry name" value="Dihydrolipoyl dehydrogenase"/>
    <property type="match status" value="1"/>
</dbReference>
<comment type="catalytic activity">
    <reaction evidence="11 12">
        <text>N(6)-[(R)-dihydrolipoyl]-L-lysyl-[protein] + NAD(+) = N(6)-[(R)-lipoyl]-L-lysyl-[protein] + NADH + H(+)</text>
        <dbReference type="Rhea" id="RHEA:15045"/>
        <dbReference type="Rhea" id="RHEA-COMP:10474"/>
        <dbReference type="Rhea" id="RHEA-COMP:10475"/>
        <dbReference type="ChEBI" id="CHEBI:15378"/>
        <dbReference type="ChEBI" id="CHEBI:57540"/>
        <dbReference type="ChEBI" id="CHEBI:57945"/>
        <dbReference type="ChEBI" id="CHEBI:83099"/>
        <dbReference type="ChEBI" id="CHEBI:83100"/>
        <dbReference type="EC" id="1.8.1.4"/>
    </reaction>
</comment>
<dbReference type="InterPro" id="IPR050151">
    <property type="entry name" value="Class-I_Pyr_Nuc-Dis_Oxidored"/>
</dbReference>
<dbReference type="PANTHER" id="PTHR22912">
    <property type="entry name" value="DISULFIDE OXIDOREDUCTASE"/>
    <property type="match status" value="1"/>
</dbReference>
<dbReference type="EC" id="1.8.1.4" evidence="3 12"/>
<dbReference type="PROSITE" id="PS50968">
    <property type="entry name" value="BIOTINYL_LIPOYL"/>
    <property type="match status" value="2"/>
</dbReference>
<dbReference type="PROSITE" id="PS00189">
    <property type="entry name" value="LIPOYL"/>
    <property type="match status" value="2"/>
</dbReference>
<dbReference type="Gene3D" id="2.40.50.100">
    <property type="match status" value="2"/>
</dbReference>
<evidence type="ECO:0000256" key="11">
    <source>
        <dbReference type="ARBA" id="ARBA00049187"/>
    </source>
</evidence>
<evidence type="ECO:0000313" key="14">
    <source>
        <dbReference type="EMBL" id="TVO77802.1"/>
    </source>
</evidence>
<organism evidence="14 15">
    <name type="scientific">Sedimenticola selenatireducens</name>
    <dbReference type="NCBI Taxonomy" id="191960"/>
    <lineage>
        <taxon>Bacteria</taxon>
        <taxon>Pseudomonadati</taxon>
        <taxon>Pseudomonadota</taxon>
        <taxon>Gammaproteobacteria</taxon>
        <taxon>Chromatiales</taxon>
        <taxon>Sedimenticolaceae</taxon>
        <taxon>Sedimenticola</taxon>
    </lineage>
</organism>
<keyword evidence="8 12" id="KW-0520">NAD</keyword>
<keyword evidence="15" id="KW-1185">Reference proteome</keyword>
<protein>
    <recommendedName>
        <fullName evidence="3 12">Dihydrolipoyl dehydrogenase</fullName>
        <ecNumber evidence="3 12">1.8.1.4</ecNumber>
    </recommendedName>
</protein>
<keyword evidence="9" id="KW-1015">Disulfide bond</keyword>
<sequence>MSTIEQVQIPDIGEFEDVEIIEILVSVGDAINIDDPLITLESDKASMEIPSPSSGTVTEILVSLGDKVSKGSHIINLETATEPKVAVQDPQPFLQKNAKSGAAPGDAGKTVLKDVYVPDIGDFQDVDVIEVLVAPGDNITVDTPVLTLESDKASMEVPSPSSGHVHAVHINVGDTVSQGDLILTLEVVTPGAKATTQSGTVTVAPAAAKVAPAAEHAAYIGNADIQADVVVLGAGPGGYTAAFRAADLGKKVILIERHSSLGGVCLNVGCIPSKALLHAAKVLEEARDFRSHGLKFIEPEVDLDALREWKNGVVTRLTGGLMGLSKQRKVQVVNGFGKFIDQNNIEVIDGEGNKTVVGFSQCIIAAGSAPVKLPFLPEDPRIIDSTGALALKSIPKRMLVIGGGIIGLEMATVYHALGSKITVVEMLDGLIAGADKDIVKPLHKRLEKQYEAILTKTRVTKVEALDEGLRVTFEGAKAPEPQLYDSILVAVGRSPNGHKIDAQNAGVAVDDQGFIHVDKQQITNVPHIYAIGDVVGQPMLAHKAVHEGKVAAEVCAGLSTFFDAWVIPSVAYTDPEIAWVGKTEAEAKAEGIKYGKGAFPWAASGRSLSLGRDEGLTKMIFDEETGHVIGAGIVGPNAGDLIAEVCLAIEMGCDASDIGLTVHPHPTLSETVAMAAEAFEGTITDLFIPKRKK</sequence>
<dbReference type="Gene3D" id="3.50.50.60">
    <property type="entry name" value="FAD/NAD(P)-binding domain"/>
    <property type="match status" value="2"/>
</dbReference>
<evidence type="ECO:0000256" key="8">
    <source>
        <dbReference type="ARBA" id="ARBA00023027"/>
    </source>
</evidence>
<proteinExistence type="inferred from homology"/>
<keyword evidence="4 12" id="KW-0285">Flavoprotein</keyword>
<dbReference type="GO" id="GO:0050660">
    <property type="term" value="F:flavin adenine dinucleotide binding"/>
    <property type="evidence" value="ECO:0007669"/>
    <property type="project" value="InterPro"/>
</dbReference>
<dbReference type="InterPro" id="IPR016156">
    <property type="entry name" value="FAD/NAD-linked_Rdtase_dimer_sf"/>
</dbReference>
<dbReference type="InterPro" id="IPR000089">
    <property type="entry name" value="Biotin_lipoyl"/>
</dbReference>
<dbReference type="FunFam" id="2.40.50.100:FF:000009">
    <property type="entry name" value="Acetyltransferase component of pyruvate dehydrogenase complex"/>
    <property type="match status" value="2"/>
</dbReference>
<evidence type="ECO:0000256" key="12">
    <source>
        <dbReference type="RuleBase" id="RU003692"/>
    </source>
</evidence>
<dbReference type="Pfam" id="PF00364">
    <property type="entry name" value="Biotin_lipoyl"/>
    <property type="match status" value="2"/>
</dbReference>
<evidence type="ECO:0000256" key="3">
    <source>
        <dbReference type="ARBA" id="ARBA00012608"/>
    </source>
</evidence>